<gene>
    <name evidence="1" type="ORF">MSMAL_0851</name>
</gene>
<dbReference type="EMBL" id="CP009513">
    <property type="protein sequence ID" value="AKB67394.1"/>
    <property type="molecule type" value="Genomic_DNA"/>
</dbReference>
<dbReference type="InterPro" id="IPR021857">
    <property type="entry name" value="DUF3467"/>
</dbReference>
<dbReference type="AlphaFoldDB" id="A0A0E3RQX1"/>
<evidence type="ECO:0000313" key="2">
    <source>
        <dbReference type="Proteomes" id="UP000033063"/>
    </source>
</evidence>
<proteinExistence type="predicted"/>
<evidence type="ECO:0008006" key="3">
    <source>
        <dbReference type="Google" id="ProtNLM"/>
    </source>
</evidence>
<dbReference type="PATRIC" id="fig|1434114.4.peg.1048"/>
<dbReference type="RefSeq" id="WP_048039937.1">
    <property type="nucleotide sequence ID" value="NZ_CP009513.1"/>
</dbReference>
<name>A0A0E3RQX1_METMZ</name>
<dbReference type="GeneID" id="24877022"/>
<protein>
    <recommendedName>
        <fullName evidence="3">DUF3467 domain-containing protein</fullName>
    </recommendedName>
</protein>
<reference evidence="1 2" key="1">
    <citation type="submission" date="2014-07" db="EMBL/GenBank/DDBJ databases">
        <title>Methanogenic archaea and the global carbon cycle.</title>
        <authorList>
            <person name="Henriksen J.R."/>
            <person name="Luke J."/>
            <person name="Reinhart S."/>
            <person name="Benedict M.N."/>
            <person name="Youngblut N.D."/>
            <person name="Metcalf M.E."/>
            <person name="Whitaker R.J."/>
            <person name="Metcalf W.W."/>
        </authorList>
    </citation>
    <scope>NUCLEOTIDE SEQUENCE [LARGE SCALE GENOMIC DNA]</scope>
    <source>
        <strain evidence="1 2">LYC</strain>
    </source>
</reference>
<dbReference type="HOGENOM" id="CLU_2217086_0_0_2"/>
<evidence type="ECO:0000313" key="1">
    <source>
        <dbReference type="EMBL" id="AKB67394.1"/>
    </source>
</evidence>
<organism evidence="1 2">
    <name type="scientific">Methanosarcina mazei LYC</name>
    <dbReference type="NCBI Taxonomy" id="1434114"/>
    <lineage>
        <taxon>Archaea</taxon>
        <taxon>Methanobacteriati</taxon>
        <taxon>Methanobacteriota</taxon>
        <taxon>Stenosarchaea group</taxon>
        <taxon>Methanomicrobia</taxon>
        <taxon>Methanosarcinales</taxon>
        <taxon>Methanosarcinaceae</taxon>
        <taxon>Methanosarcina</taxon>
    </lineage>
</organism>
<sequence length="106" mass="12351">MSETEETGEKQVRGEDKIAISRAHNFSKYYVTNIDGGLTNQDFRYQLMNEKLYDQEDKEWLYIADALVILSPIAAKKMFNKLAKDLDTYEAKHGTIQTDFEKDLTY</sequence>
<dbReference type="Proteomes" id="UP000033063">
    <property type="component" value="Chromosome"/>
</dbReference>
<dbReference type="Pfam" id="PF11950">
    <property type="entry name" value="DUF3467"/>
    <property type="match status" value="1"/>
</dbReference>
<accession>A0A0E3RQX1</accession>